<dbReference type="GO" id="GO:0008168">
    <property type="term" value="F:methyltransferase activity"/>
    <property type="evidence" value="ECO:0007669"/>
    <property type="project" value="UniProtKB-KW"/>
</dbReference>
<dbReference type="PANTHER" id="PTHR43591">
    <property type="entry name" value="METHYLTRANSFERASE"/>
    <property type="match status" value="1"/>
</dbReference>
<keyword evidence="2" id="KW-0830">Ubiquinone</keyword>
<gene>
    <name evidence="2" type="ORF">NARC_90152</name>
</gene>
<accession>A0A557SUG5</accession>
<keyword evidence="1" id="KW-0472">Membrane</keyword>
<dbReference type="Gene3D" id="3.40.50.150">
    <property type="entry name" value="Vaccinia Virus protein VP39"/>
    <property type="match status" value="1"/>
</dbReference>
<dbReference type="AlphaFoldDB" id="A0A557SUG5"/>
<dbReference type="EMBL" id="VOAH01000009">
    <property type="protein sequence ID" value="TVP40246.1"/>
    <property type="molecule type" value="Genomic_DNA"/>
</dbReference>
<dbReference type="RefSeq" id="WP_261377863.1">
    <property type="nucleotide sequence ID" value="NZ_ML675585.1"/>
</dbReference>
<keyword evidence="1" id="KW-1133">Transmembrane helix</keyword>
<dbReference type="CDD" id="cd02440">
    <property type="entry name" value="AdoMet_MTases"/>
    <property type="match status" value="1"/>
</dbReference>
<organism evidence="2 3">
    <name type="scientific">Candidatus Nitrosocosmicus arcticus</name>
    <dbReference type="NCBI Taxonomy" id="2035267"/>
    <lineage>
        <taxon>Archaea</taxon>
        <taxon>Nitrososphaerota</taxon>
        <taxon>Nitrososphaeria</taxon>
        <taxon>Nitrososphaerales</taxon>
        <taxon>Nitrososphaeraceae</taxon>
        <taxon>Candidatus Nitrosocosmicus</taxon>
    </lineage>
</organism>
<keyword evidence="3" id="KW-1185">Reference proteome</keyword>
<sequence length="236" mass="27037">MKDIGLGNLYWKEVIKVLRNIIPVYDKVNSAISLGKDNQFRKEGIRKSVFPGDHVLDAGSGYGNMSKLVLDFVSENVTINFYDPIPEMLGKIKNKFKNYNNSYFLCSGIFEKIPYRSNTFDAVLCGYSIRDSIALNDSFAEIHRVLKKNGRLLIVDLGKPDNFLARYLVSFYLKYFLVIMAFLAAGREGLPFRTLYGTFLRWPRNKELNDLLLKKFSKVEFNKKLLGGAIIVIAYK</sequence>
<keyword evidence="2" id="KW-0808">Transferase</keyword>
<dbReference type="GO" id="GO:0032259">
    <property type="term" value="P:methylation"/>
    <property type="evidence" value="ECO:0007669"/>
    <property type="project" value="UniProtKB-KW"/>
</dbReference>
<evidence type="ECO:0000313" key="2">
    <source>
        <dbReference type="EMBL" id="TVP40246.1"/>
    </source>
</evidence>
<dbReference type="Pfam" id="PF01209">
    <property type="entry name" value="Ubie_methyltran"/>
    <property type="match status" value="1"/>
</dbReference>
<proteinExistence type="predicted"/>
<keyword evidence="2" id="KW-0489">Methyltransferase</keyword>
<dbReference type="InterPro" id="IPR029063">
    <property type="entry name" value="SAM-dependent_MTases_sf"/>
</dbReference>
<evidence type="ECO:0000256" key="1">
    <source>
        <dbReference type="SAM" id="Phobius"/>
    </source>
</evidence>
<feature type="transmembrane region" description="Helical" evidence="1">
    <location>
        <begin position="164"/>
        <end position="185"/>
    </location>
</feature>
<name>A0A557SUG5_9ARCH</name>
<evidence type="ECO:0000313" key="3">
    <source>
        <dbReference type="Proteomes" id="UP000315289"/>
    </source>
</evidence>
<protein>
    <submittedName>
        <fullName evidence="2">Putative ubiquinone/menaquinone biosynthesis methyltransferase UbiE</fullName>
    </submittedName>
</protein>
<keyword evidence="1" id="KW-0812">Transmembrane</keyword>
<reference evidence="2 3" key="1">
    <citation type="journal article" date="2019" name="Front. Microbiol.">
        <title>Ammonia Oxidation by the Arctic Terrestrial Thaumarchaeote Candidatus Nitrosocosmicus arcticus Is Stimulated by Increasing Temperatures.</title>
        <authorList>
            <person name="Alves R.J.E."/>
            <person name="Kerou M."/>
            <person name="Zappe A."/>
            <person name="Bittner R."/>
            <person name="Abby S.S."/>
            <person name="Schmidt H.A."/>
            <person name="Pfeifer K."/>
            <person name="Schleper C."/>
        </authorList>
    </citation>
    <scope>NUCLEOTIDE SEQUENCE [LARGE SCALE GENOMIC DNA]</scope>
    <source>
        <strain evidence="2 3">Kfb</strain>
    </source>
</reference>
<dbReference type="Proteomes" id="UP000315289">
    <property type="component" value="Unassembled WGS sequence"/>
</dbReference>
<comment type="caution">
    <text evidence="2">The sequence shown here is derived from an EMBL/GenBank/DDBJ whole genome shotgun (WGS) entry which is preliminary data.</text>
</comment>
<dbReference type="SUPFAM" id="SSF53335">
    <property type="entry name" value="S-adenosyl-L-methionine-dependent methyltransferases"/>
    <property type="match status" value="1"/>
</dbReference>